<feature type="compositionally biased region" description="Basic and acidic residues" evidence="1">
    <location>
        <begin position="237"/>
        <end position="249"/>
    </location>
</feature>
<feature type="compositionally biased region" description="Basic and acidic residues" evidence="1">
    <location>
        <begin position="290"/>
        <end position="315"/>
    </location>
</feature>
<feature type="compositionally biased region" description="Polar residues" evidence="1">
    <location>
        <begin position="331"/>
        <end position="340"/>
    </location>
</feature>
<comment type="caution">
    <text evidence="3">The sequence shown here is derived from an EMBL/GenBank/DDBJ whole genome shotgun (WGS) entry which is preliminary data.</text>
</comment>
<feature type="domain" description="DUF3071" evidence="2">
    <location>
        <begin position="1"/>
        <end position="170"/>
    </location>
</feature>
<proteinExistence type="predicted"/>
<gene>
    <name evidence="3" type="primary">sepH</name>
    <name evidence="3" type="ORF">ACFFGN_15635</name>
</gene>
<dbReference type="EMBL" id="JBHLTC010000018">
    <property type="protein sequence ID" value="MFC0625513.1"/>
    <property type="molecule type" value="Genomic_DNA"/>
</dbReference>
<feature type="compositionally biased region" description="Low complexity" evidence="1">
    <location>
        <begin position="463"/>
        <end position="481"/>
    </location>
</feature>
<evidence type="ECO:0000313" key="3">
    <source>
        <dbReference type="EMBL" id="MFC0625513.1"/>
    </source>
</evidence>
<dbReference type="Proteomes" id="UP001589890">
    <property type="component" value="Unassembled WGS sequence"/>
</dbReference>
<evidence type="ECO:0000259" key="2">
    <source>
        <dbReference type="Pfam" id="PF11268"/>
    </source>
</evidence>
<accession>A0ABV6QLL0</accession>
<feature type="compositionally biased region" description="Polar residues" evidence="1">
    <location>
        <begin position="255"/>
        <end position="265"/>
    </location>
</feature>
<sequence length="565" mass="60064">MREAKLVGLSSDGKQLILAVAETGEEFAVPVDDRLRAALRGDRARLGQLEIQMESALRPRDIQARIRAGESPEAVAAVAQMPMERVMAFAGPVLAERDHVANLAQRASVRRRGGEGPTRNLGAWVTERLRGRQVDPATADWDAWRRDDGRWAVRVSYQAEDTEHVAMFAYDAPGRYAVPDDEEARWLVGEQTQVIAPQQPERRLTAVVNTFDIAPDHVADSYEAGFEAGFEDAISITRERPGNRDERGGPRRFQSVPSTTGNSGSPDEEPTLINVGPVDPPAPIRPTVRTVERSPERPVEVPLESRDVPADRQPEAPDATVSRFGQPRPSSPSGDQQRSGQPGGDQLRSGESQRGESQRGESPRGGESQRVGEAQRGEAQRGEAQRGEAQRGEQRPAAGGESFRAAAPDRAGRVERPEPSDALPFEPAAPSPTSPAARQNPVPRPPQHQPSQPQGERVGGEQVARTATPSPTAPVAPATEARAPKVESSPAPGTPTAQPGADTGPAAGAGPAASAGATAGADATGGTEAAPEAPAPEPKKKPARRGSKRASVPSWDEIMFGKKAD</sequence>
<dbReference type="RefSeq" id="WP_380048006.1">
    <property type="nucleotide sequence ID" value="NZ_JBHLTC010000018.1"/>
</dbReference>
<evidence type="ECO:0000256" key="1">
    <source>
        <dbReference type="SAM" id="MobiDB-lite"/>
    </source>
</evidence>
<dbReference type="InterPro" id="IPR047682">
    <property type="entry name" value="SepH-like"/>
</dbReference>
<evidence type="ECO:0000313" key="4">
    <source>
        <dbReference type="Proteomes" id="UP001589890"/>
    </source>
</evidence>
<dbReference type="InterPro" id="IPR021421">
    <property type="entry name" value="DUF3071"/>
</dbReference>
<feature type="compositionally biased region" description="Low complexity" evidence="1">
    <location>
        <begin position="488"/>
        <end position="532"/>
    </location>
</feature>
<feature type="region of interest" description="Disordered" evidence="1">
    <location>
        <begin position="234"/>
        <end position="565"/>
    </location>
</feature>
<reference evidence="3 4" key="1">
    <citation type="submission" date="2024-09" db="EMBL/GenBank/DDBJ databases">
        <authorList>
            <person name="Sun Q."/>
            <person name="Mori K."/>
        </authorList>
    </citation>
    <scope>NUCLEOTIDE SEQUENCE [LARGE SCALE GENOMIC DNA]</scope>
    <source>
        <strain evidence="3 4">CGMCC 1.15906</strain>
    </source>
</reference>
<feature type="compositionally biased region" description="Basic and acidic residues" evidence="1">
    <location>
        <begin position="410"/>
        <end position="419"/>
    </location>
</feature>
<dbReference type="Pfam" id="PF11268">
    <property type="entry name" value="DUF3071"/>
    <property type="match status" value="1"/>
</dbReference>
<organism evidence="3 4">
    <name type="scientific">Kribbella deserti</name>
    <dbReference type="NCBI Taxonomy" id="1926257"/>
    <lineage>
        <taxon>Bacteria</taxon>
        <taxon>Bacillati</taxon>
        <taxon>Actinomycetota</taxon>
        <taxon>Actinomycetes</taxon>
        <taxon>Propionibacteriales</taxon>
        <taxon>Kribbellaceae</taxon>
        <taxon>Kribbella</taxon>
    </lineage>
</organism>
<dbReference type="NCBIfam" id="NF040712">
    <property type="entry name" value="SepH"/>
    <property type="match status" value="1"/>
</dbReference>
<keyword evidence="4" id="KW-1185">Reference proteome</keyword>
<feature type="compositionally biased region" description="Basic and acidic residues" evidence="1">
    <location>
        <begin position="373"/>
        <end position="394"/>
    </location>
</feature>
<protein>
    <submittedName>
        <fullName evidence="3">Septation protein SepH</fullName>
    </submittedName>
</protein>
<feature type="compositionally biased region" description="Basic and acidic residues" evidence="1">
    <location>
        <begin position="351"/>
        <end position="364"/>
    </location>
</feature>
<name>A0ABV6QLL0_9ACTN</name>